<evidence type="ECO:0000256" key="12">
    <source>
        <dbReference type="ARBA" id="ARBA00023136"/>
    </source>
</evidence>
<name>A0A9D1JHS0_9FIRM</name>
<protein>
    <submittedName>
        <fullName evidence="16">ATP-binding cassette domain-containing protein</fullName>
    </submittedName>
</protein>
<evidence type="ECO:0000256" key="2">
    <source>
        <dbReference type="ARBA" id="ARBA00004202"/>
    </source>
</evidence>
<dbReference type="InterPro" id="IPR027417">
    <property type="entry name" value="P-loop_NTPase"/>
</dbReference>
<keyword evidence="12 14" id="KW-0472">Membrane</keyword>
<evidence type="ECO:0000256" key="11">
    <source>
        <dbReference type="ARBA" id="ARBA00022989"/>
    </source>
</evidence>
<dbReference type="GO" id="GO:0016887">
    <property type="term" value="F:ATP hydrolysis activity"/>
    <property type="evidence" value="ECO:0007669"/>
    <property type="project" value="InterPro"/>
</dbReference>
<dbReference type="PROSITE" id="PS00211">
    <property type="entry name" value="ABC_TRANSPORTER_1"/>
    <property type="match status" value="1"/>
</dbReference>
<feature type="transmembrane region" description="Helical" evidence="14">
    <location>
        <begin position="571"/>
        <end position="591"/>
    </location>
</feature>
<feature type="transmembrane region" description="Helical" evidence="14">
    <location>
        <begin position="719"/>
        <end position="744"/>
    </location>
</feature>
<keyword evidence="9 16" id="KW-0067">ATP-binding</keyword>
<reference evidence="16" key="2">
    <citation type="journal article" date="2021" name="PeerJ">
        <title>Extensive microbial diversity within the chicken gut microbiome revealed by metagenomics and culture.</title>
        <authorList>
            <person name="Gilroy R."/>
            <person name="Ravi A."/>
            <person name="Getino M."/>
            <person name="Pursley I."/>
            <person name="Horton D.L."/>
            <person name="Alikhan N.F."/>
            <person name="Baker D."/>
            <person name="Gharbi K."/>
            <person name="Hall N."/>
            <person name="Watson M."/>
            <person name="Adriaenssens E.M."/>
            <person name="Foster-Nyarko E."/>
            <person name="Jarju S."/>
            <person name="Secka A."/>
            <person name="Antonio M."/>
            <person name="Oren A."/>
            <person name="Chaudhuri R.R."/>
            <person name="La Ragione R."/>
            <person name="Hildebrand F."/>
            <person name="Pallen M.J."/>
        </authorList>
    </citation>
    <scope>NUCLEOTIDE SEQUENCE</scope>
    <source>
        <strain evidence="16">CHK157-1446</strain>
    </source>
</reference>
<dbReference type="Pfam" id="PF02361">
    <property type="entry name" value="CbiQ"/>
    <property type="match status" value="1"/>
</dbReference>
<dbReference type="PANTHER" id="PTHR43553:SF23">
    <property type="entry name" value="ABC TRANSPORTER ATP-BINDING COMPONENT"/>
    <property type="match status" value="1"/>
</dbReference>
<evidence type="ECO:0000256" key="9">
    <source>
        <dbReference type="ARBA" id="ARBA00022840"/>
    </source>
</evidence>
<keyword evidence="11 14" id="KW-1133">Transmembrane helix</keyword>
<keyword evidence="7" id="KW-0677">Repeat</keyword>
<dbReference type="InterPro" id="IPR003339">
    <property type="entry name" value="ABC/ECF_trnsptr_transmembrane"/>
</dbReference>
<dbReference type="Proteomes" id="UP000823982">
    <property type="component" value="Unassembled WGS sequence"/>
</dbReference>
<feature type="transmembrane region" description="Helical" evidence="14">
    <location>
        <begin position="597"/>
        <end position="616"/>
    </location>
</feature>
<comment type="subcellular location">
    <subcellularLocation>
        <location evidence="2">Cell membrane</location>
        <topology evidence="2">Peripheral membrane protein</topology>
    </subcellularLocation>
    <subcellularLocation>
        <location evidence="1">Membrane</location>
        <topology evidence="1">Multi-pass membrane protein</topology>
    </subcellularLocation>
</comment>
<dbReference type="GO" id="GO:0005524">
    <property type="term" value="F:ATP binding"/>
    <property type="evidence" value="ECO:0007669"/>
    <property type="project" value="UniProtKB-KW"/>
</dbReference>
<dbReference type="InterPro" id="IPR015856">
    <property type="entry name" value="ABC_transpr_CbiO/EcfA_su"/>
</dbReference>
<feature type="transmembrane region" description="Helical" evidence="14">
    <location>
        <begin position="536"/>
        <end position="559"/>
    </location>
</feature>
<dbReference type="AlphaFoldDB" id="A0A9D1JHS0"/>
<keyword evidence="6 14" id="KW-0812">Transmembrane</keyword>
<evidence type="ECO:0000256" key="6">
    <source>
        <dbReference type="ARBA" id="ARBA00022692"/>
    </source>
</evidence>
<sequence length="745" mass="83306">MDEHVEQINQSEHVGQSEQIIELNLSFKYENESEAALKDVRGSVSRGKCVVLCGGSGCGKSTLLRCINRLIPQFYEGELKGFCMLCGKDISKRAIGETGELAASVFQDPRSQFFTMNSSTEVAFGLENFGATHEQMVKRVELAFSSFHLERLKDRSVFELSSGERQLVAILAAWAVDTDVLLLDEPTANLDFCAVEMLRKMLLELKSRGKTMLISEHRMYYLRELADEYWYMENGEITRRFAADEMEALADPELCRLGLRATDLNAVARTCHDSMPSSCKNELAVSGVVFGYNRRKKVLNGLSLRACTGEVIGLVGSNGCGKTTFGKLAAGLLKPSAGGFTYNGACMRSRELLKQSMFIMQESEFQFFTNSVQNELRYGRKWTSELEKRSCKLLKVLDLWECRNRHPFTLSGGQMQKLTLLLACLSEKPIVVLDEPTAGLDRKSLQSCIELIRQMRQDKIVFVITHDLELISQACTRCLSVSDGKIQDEYDLSKGQQLRRLYEYMQSGMQSASAEEKSDVAPKQRRTRACDPRTKLLYLLASLAVTASVDNALMAGAFVPTLAMCMYEKRYGAAAAGFVLFSLIMLLSVLFPTPVMSFVAAYFPKFILLWLVFVLITEKGDSSRLTAALRRMHVPQTAVMICSVIFRFFPALTADLRILSQSVKTRQVFTGLADKLKRLPSYCEIMIVPMIFRVLRIAQTLSASAETRGIALKRKRQSYACVRFGAVDVVMVILLAAFMAAGIII</sequence>
<feature type="transmembrane region" description="Helical" evidence="14">
    <location>
        <begin position="637"/>
        <end position="659"/>
    </location>
</feature>
<dbReference type="CDD" id="cd16914">
    <property type="entry name" value="EcfT"/>
    <property type="match status" value="1"/>
</dbReference>
<accession>A0A9D1JHS0</accession>
<reference evidence="16" key="1">
    <citation type="submission" date="2020-10" db="EMBL/GenBank/DDBJ databases">
        <authorList>
            <person name="Gilroy R."/>
        </authorList>
    </citation>
    <scope>NUCLEOTIDE SEQUENCE</scope>
    <source>
        <strain evidence="16">CHK157-1446</strain>
    </source>
</reference>
<dbReference type="InterPro" id="IPR003439">
    <property type="entry name" value="ABC_transporter-like_ATP-bd"/>
</dbReference>
<evidence type="ECO:0000313" key="16">
    <source>
        <dbReference type="EMBL" id="HIS24553.1"/>
    </source>
</evidence>
<comment type="similarity">
    <text evidence="3">Belongs to the ABC transporter superfamily.</text>
</comment>
<gene>
    <name evidence="16" type="ORF">IAD01_04020</name>
</gene>
<dbReference type="InterPro" id="IPR050095">
    <property type="entry name" value="ECF_ABC_transporter_ATP-bd"/>
</dbReference>
<evidence type="ECO:0000256" key="14">
    <source>
        <dbReference type="SAM" id="Phobius"/>
    </source>
</evidence>
<dbReference type="CDD" id="cd03225">
    <property type="entry name" value="ABC_cobalt_CbiO_domain1"/>
    <property type="match status" value="1"/>
</dbReference>
<dbReference type="SUPFAM" id="SSF52540">
    <property type="entry name" value="P-loop containing nucleoside triphosphate hydrolases"/>
    <property type="match status" value="2"/>
</dbReference>
<evidence type="ECO:0000256" key="10">
    <source>
        <dbReference type="ARBA" id="ARBA00022967"/>
    </source>
</evidence>
<dbReference type="InterPro" id="IPR003593">
    <property type="entry name" value="AAA+_ATPase"/>
</dbReference>
<dbReference type="EMBL" id="DVIR01000037">
    <property type="protein sequence ID" value="HIS24553.1"/>
    <property type="molecule type" value="Genomic_DNA"/>
</dbReference>
<evidence type="ECO:0000256" key="4">
    <source>
        <dbReference type="ARBA" id="ARBA00022448"/>
    </source>
</evidence>
<comment type="caution">
    <text evidence="16">The sequence shown here is derived from an EMBL/GenBank/DDBJ whole genome shotgun (WGS) entry which is preliminary data.</text>
</comment>
<evidence type="ECO:0000256" key="1">
    <source>
        <dbReference type="ARBA" id="ARBA00004141"/>
    </source>
</evidence>
<comment type="function">
    <text evidence="13">Probably part of an ABC transporter complex. Responsible for energy coupling to the transport system.</text>
</comment>
<organism evidence="16 17">
    <name type="scientific">Candidatus Faeciplasma gallinarum</name>
    <dbReference type="NCBI Taxonomy" id="2840799"/>
    <lineage>
        <taxon>Bacteria</taxon>
        <taxon>Bacillati</taxon>
        <taxon>Bacillota</taxon>
        <taxon>Clostridia</taxon>
        <taxon>Eubacteriales</taxon>
        <taxon>Oscillospiraceae</taxon>
        <taxon>Oscillospiraceae incertae sedis</taxon>
        <taxon>Candidatus Faeciplasma</taxon>
    </lineage>
</organism>
<keyword evidence="4" id="KW-0813">Transport</keyword>
<evidence type="ECO:0000259" key="15">
    <source>
        <dbReference type="PROSITE" id="PS50893"/>
    </source>
</evidence>
<evidence type="ECO:0000313" key="17">
    <source>
        <dbReference type="Proteomes" id="UP000823982"/>
    </source>
</evidence>
<evidence type="ECO:0000256" key="7">
    <source>
        <dbReference type="ARBA" id="ARBA00022737"/>
    </source>
</evidence>
<evidence type="ECO:0000256" key="5">
    <source>
        <dbReference type="ARBA" id="ARBA00022475"/>
    </source>
</evidence>
<evidence type="ECO:0000256" key="13">
    <source>
        <dbReference type="ARBA" id="ARBA00025157"/>
    </source>
</evidence>
<dbReference type="Pfam" id="PF00005">
    <property type="entry name" value="ABC_tran"/>
    <property type="match status" value="2"/>
</dbReference>
<evidence type="ECO:0000256" key="3">
    <source>
        <dbReference type="ARBA" id="ARBA00005417"/>
    </source>
</evidence>
<dbReference type="GO" id="GO:0042626">
    <property type="term" value="F:ATPase-coupled transmembrane transporter activity"/>
    <property type="evidence" value="ECO:0007669"/>
    <property type="project" value="TreeGrafter"/>
</dbReference>
<feature type="domain" description="ABC transporter" evidence="15">
    <location>
        <begin position="283"/>
        <end position="508"/>
    </location>
</feature>
<evidence type="ECO:0000256" key="8">
    <source>
        <dbReference type="ARBA" id="ARBA00022741"/>
    </source>
</evidence>
<dbReference type="Gene3D" id="3.40.50.300">
    <property type="entry name" value="P-loop containing nucleotide triphosphate hydrolases"/>
    <property type="match status" value="2"/>
</dbReference>
<proteinExistence type="inferred from homology"/>
<feature type="domain" description="ABC transporter" evidence="15">
    <location>
        <begin position="21"/>
        <end position="259"/>
    </location>
</feature>
<dbReference type="SMART" id="SM00382">
    <property type="entry name" value="AAA"/>
    <property type="match status" value="2"/>
</dbReference>
<dbReference type="InterPro" id="IPR017871">
    <property type="entry name" value="ABC_transporter-like_CS"/>
</dbReference>
<dbReference type="PROSITE" id="PS50893">
    <property type="entry name" value="ABC_TRANSPORTER_2"/>
    <property type="match status" value="2"/>
</dbReference>
<keyword evidence="8" id="KW-0547">Nucleotide-binding</keyword>
<keyword evidence="5" id="KW-1003">Cell membrane</keyword>
<dbReference type="GO" id="GO:0043190">
    <property type="term" value="C:ATP-binding cassette (ABC) transporter complex"/>
    <property type="evidence" value="ECO:0007669"/>
    <property type="project" value="TreeGrafter"/>
</dbReference>
<keyword evidence="10" id="KW-1278">Translocase</keyword>
<dbReference type="PANTHER" id="PTHR43553">
    <property type="entry name" value="HEAVY METAL TRANSPORTER"/>
    <property type="match status" value="1"/>
</dbReference>